<organism evidence="1">
    <name type="scientific">marine sediment metagenome</name>
    <dbReference type="NCBI Taxonomy" id="412755"/>
    <lineage>
        <taxon>unclassified sequences</taxon>
        <taxon>metagenomes</taxon>
        <taxon>ecological metagenomes</taxon>
    </lineage>
</organism>
<proteinExistence type="predicted"/>
<dbReference type="EMBL" id="BARU01041649">
    <property type="protein sequence ID" value="GAH77083.1"/>
    <property type="molecule type" value="Genomic_DNA"/>
</dbReference>
<evidence type="ECO:0000313" key="1">
    <source>
        <dbReference type="EMBL" id="GAH77083.1"/>
    </source>
</evidence>
<feature type="non-terminal residue" evidence="1">
    <location>
        <position position="220"/>
    </location>
</feature>
<sequence length="220" mass="25500">FLEPVRGLRLVIHRDAEKVAAFDQDGDEYTLPNQINAAVRSIQDPKTFMIDGFLSKADGQPIFHMIDMPWWRGTELIQLSAETRRVFLLKLPESPHLRRSLHRFFNDRRDTVDFLRGGGRDFLVIPGSSTYSVSDNSSWHHYEVKKLELAAGSDEQIKKLVDSSEWEKMKADTRFKIMAKRKRVEVLYPFAQLKTTKRGYAEREVFGQKSVPALAKDLFR</sequence>
<feature type="non-terminal residue" evidence="1">
    <location>
        <position position="1"/>
    </location>
</feature>
<accession>X1K4V0</accession>
<dbReference type="AlphaFoldDB" id="X1K4V0"/>
<dbReference type="SUPFAM" id="SSF56091">
    <property type="entry name" value="DNA ligase/mRNA capping enzyme, catalytic domain"/>
    <property type="match status" value="1"/>
</dbReference>
<gene>
    <name evidence="1" type="ORF">S03H2_64160</name>
</gene>
<comment type="caution">
    <text evidence="1">The sequence shown here is derived from an EMBL/GenBank/DDBJ whole genome shotgun (WGS) entry which is preliminary data.</text>
</comment>
<evidence type="ECO:0008006" key="2">
    <source>
        <dbReference type="Google" id="ProtNLM"/>
    </source>
</evidence>
<name>X1K4V0_9ZZZZ</name>
<reference evidence="1" key="1">
    <citation type="journal article" date="2014" name="Front. Microbiol.">
        <title>High frequency of phylogenetically diverse reductive dehalogenase-homologous genes in deep subseafloor sedimentary metagenomes.</title>
        <authorList>
            <person name="Kawai M."/>
            <person name="Futagami T."/>
            <person name="Toyoda A."/>
            <person name="Takaki Y."/>
            <person name="Nishi S."/>
            <person name="Hori S."/>
            <person name="Arai W."/>
            <person name="Tsubouchi T."/>
            <person name="Morono Y."/>
            <person name="Uchiyama I."/>
            <person name="Ito T."/>
            <person name="Fujiyama A."/>
            <person name="Inagaki F."/>
            <person name="Takami H."/>
        </authorList>
    </citation>
    <scope>NUCLEOTIDE SEQUENCE</scope>
    <source>
        <strain evidence="1">Expedition CK06-06</strain>
    </source>
</reference>
<protein>
    <recommendedName>
        <fullName evidence="2">ATP-dependent DNA ligase family profile domain-containing protein</fullName>
    </recommendedName>
</protein>